<comment type="similarity">
    <text evidence="7">Belongs to the phospholipase A2 family.</text>
</comment>
<dbReference type="GO" id="GO:0005543">
    <property type="term" value="F:phospholipid binding"/>
    <property type="evidence" value="ECO:0007669"/>
    <property type="project" value="TreeGrafter"/>
</dbReference>
<evidence type="ECO:0000256" key="7">
    <source>
        <dbReference type="RuleBase" id="RU003654"/>
    </source>
</evidence>
<comment type="cofactor">
    <cofactor evidence="5">
        <name>Ca(2+)</name>
        <dbReference type="ChEBI" id="CHEBI:29108"/>
    </cofactor>
    <text evidence="5">Binds 1 Ca(2+) ion per subunit.</text>
</comment>
<evidence type="ECO:0000256" key="4">
    <source>
        <dbReference type="PIRSR" id="PIRSR601211-1"/>
    </source>
</evidence>
<dbReference type="PANTHER" id="PTHR11716">
    <property type="entry name" value="PHOSPHOLIPASE A2 FAMILY MEMBER"/>
    <property type="match status" value="1"/>
</dbReference>
<dbReference type="Gene3D" id="1.20.90.10">
    <property type="entry name" value="Phospholipase A2 domain"/>
    <property type="match status" value="1"/>
</dbReference>
<dbReference type="InterPro" id="IPR001211">
    <property type="entry name" value="PLA2"/>
</dbReference>
<keyword evidence="2" id="KW-0964">Secreted</keyword>
<dbReference type="EMBL" id="UYYB01122967">
    <property type="protein sequence ID" value="VDM83413.1"/>
    <property type="molecule type" value="Genomic_DNA"/>
</dbReference>
<dbReference type="InterPro" id="IPR033112">
    <property type="entry name" value="PLA2_Asp_AS"/>
</dbReference>
<dbReference type="GO" id="GO:0016042">
    <property type="term" value="P:lipid catabolic process"/>
    <property type="evidence" value="ECO:0007669"/>
    <property type="project" value="InterPro"/>
</dbReference>
<feature type="domain" description="Phospholipase A2-like central" evidence="9">
    <location>
        <begin position="55"/>
        <end position="169"/>
    </location>
</feature>
<keyword evidence="11" id="KW-1185">Reference proteome</keyword>
<sequence length="177" mass="19964">MLIVFLILLSLRNLEAGPAEDNNRAIINFDGVCKCELGYSAIVSALREISYTDFMVFQHINTPAQLTISTYFQVYNGYGCFCGKGGSGTPVDSIDLCCKIHDNCYEEARISKKCGRIDLYMDMYDWKCNNKKAICQGKTECEKALCACDTAAVRCWARYAKPKWKKACRKLAQFPVE</sequence>
<dbReference type="PANTHER" id="PTHR11716:SF51">
    <property type="entry name" value="PHOSPHOLIPASE A2"/>
    <property type="match status" value="1"/>
</dbReference>
<dbReference type="InterPro" id="IPR036444">
    <property type="entry name" value="PLipase_A2_dom_sf"/>
</dbReference>
<feature type="binding site" evidence="5">
    <location>
        <position position="102"/>
    </location>
    <ligand>
        <name>Ca(2+)</name>
        <dbReference type="ChEBI" id="CHEBI:29108"/>
    </ligand>
</feature>
<evidence type="ECO:0000256" key="3">
    <source>
        <dbReference type="ARBA" id="ARBA00023157"/>
    </source>
</evidence>
<evidence type="ECO:0000256" key="5">
    <source>
        <dbReference type="PIRSR" id="PIRSR601211-2"/>
    </source>
</evidence>
<dbReference type="GO" id="GO:0047498">
    <property type="term" value="F:calcium-dependent phospholipase A2 activity"/>
    <property type="evidence" value="ECO:0007669"/>
    <property type="project" value="TreeGrafter"/>
</dbReference>
<evidence type="ECO:0000259" key="9">
    <source>
        <dbReference type="SMART" id="SM00085"/>
    </source>
</evidence>
<dbReference type="GO" id="GO:0050482">
    <property type="term" value="P:arachidonate secretion"/>
    <property type="evidence" value="ECO:0007669"/>
    <property type="project" value="InterPro"/>
</dbReference>
<proteinExistence type="inferred from homology"/>
<feature type="disulfide bond" evidence="6">
    <location>
        <begin position="97"/>
        <end position="155"/>
    </location>
</feature>
<name>A0A3P7JR66_STRVU</name>
<feature type="chain" id="PRO_5018298339" description="Phospholipase A2-like central domain-containing protein" evidence="8">
    <location>
        <begin position="17"/>
        <end position="177"/>
    </location>
</feature>
<dbReference type="Proteomes" id="UP000270094">
    <property type="component" value="Unassembled WGS sequence"/>
</dbReference>
<evidence type="ECO:0000256" key="8">
    <source>
        <dbReference type="SAM" id="SignalP"/>
    </source>
</evidence>
<feature type="binding site" evidence="5">
    <location>
        <position position="81"/>
    </location>
    <ligand>
        <name>Ca(2+)</name>
        <dbReference type="ChEBI" id="CHEBI:29108"/>
    </ligand>
</feature>
<dbReference type="SUPFAM" id="SSF48619">
    <property type="entry name" value="Phospholipase A2, PLA2"/>
    <property type="match status" value="1"/>
</dbReference>
<gene>
    <name evidence="10" type="ORF">SVUK_LOCUS18411</name>
</gene>
<dbReference type="OrthoDB" id="5839847at2759"/>
<evidence type="ECO:0000256" key="2">
    <source>
        <dbReference type="ARBA" id="ARBA00022525"/>
    </source>
</evidence>
<evidence type="ECO:0000313" key="11">
    <source>
        <dbReference type="Proteomes" id="UP000270094"/>
    </source>
</evidence>
<feature type="disulfide bond" evidence="6">
    <location>
        <begin position="135"/>
        <end position="146"/>
    </location>
</feature>
<keyword evidence="8" id="KW-0732">Signal</keyword>
<dbReference type="Pfam" id="PF00068">
    <property type="entry name" value="Phospholip_A2_1"/>
    <property type="match status" value="1"/>
</dbReference>
<evidence type="ECO:0000256" key="1">
    <source>
        <dbReference type="ARBA" id="ARBA00004613"/>
    </source>
</evidence>
<protein>
    <recommendedName>
        <fullName evidence="9">Phospholipase A2-like central domain-containing protein</fullName>
    </recommendedName>
</protein>
<feature type="disulfide bond" evidence="6">
    <location>
        <begin position="82"/>
        <end position="98"/>
    </location>
</feature>
<feature type="disulfide bond" evidence="6">
    <location>
        <begin position="114"/>
        <end position="141"/>
    </location>
</feature>
<dbReference type="PROSITE" id="PS00118">
    <property type="entry name" value="PA2_HIS"/>
    <property type="match status" value="1"/>
</dbReference>
<feature type="active site" evidence="4">
    <location>
        <position position="101"/>
    </location>
</feature>
<dbReference type="PROSITE" id="PS00119">
    <property type="entry name" value="PA2_ASP"/>
    <property type="match status" value="1"/>
</dbReference>
<dbReference type="GO" id="GO:0005576">
    <property type="term" value="C:extracellular region"/>
    <property type="evidence" value="ECO:0007669"/>
    <property type="project" value="UniProtKB-SubCell"/>
</dbReference>
<dbReference type="InterPro" id="IPR016090">
    <property type="entry name" value="PLA2-like_dom"/>
</dbReference>
<keyword evidence="5" id="KW-0106">Calcium</keyword>
<feature type="signal peptide" evidence="8">
    <location>
        <begin position="1"/>
        <end position="16"/>
    </location>
</feature>
<evidence type="ECO:0000256" key="6">
    <source>
        <dbReference type="PIRSR" id="PIRSR601211-3"/>
    </source>
</evidence>
<dbReference type="GO" id="GO:0006644">
    <property type="term" value="P:phospholipid metabolic process"/>
    <property type="evidence" value="ECO:0007669"/>
    <property type="project" value="InterPro"/>
</dbReference>
<feature type="binding site" evidence="5">
    <location>
        <position position="83"/>
    </location>
    <ligand>
        <name>Ca(2+)</name>
        <dbReference type="ChEBI" id="CHEBI:29108"/>
    </ligand>
</feature>
<comment type="subcellular location">
    <subcellularLocation>
        <location evidence="1">Secreted</location>
    </subcellularLocation>
</comment>
<dbReference type="GO" id="GO:0005509">
    <property type="term" value="F:calcium ion binding"/>
    <property type="evidence" value="ECO:0007669"/>
    <property type="project" value="InterPro"/>
</dbReference>
<organism evidence="10 11">
    <name type="scientific">Strongylus vulgaris</name>
    <name type="common">Blood worm</name>
    <dbReference type="NCBI Taxonomy" id="40348"/>
    <lineage>
        <taxon>Eukaryota</taxon>
        <taxon>Metazoa</taxon>
        <taxon>Ecdysozoa</taxon>
        <taxon>Nematoda</taxon>
        <taxon>Chromadorea</taxon>
        <taxon>Rhabditida</taxon>
        <taxon>Rhabditina</taxon>
        <taxon>Rhabditomorpha</taxon>
        <taxon>Strongyloidea</taxon>
        <taxon>Strongylidae</taxon>
        <taxon>Strongylus</taxon>
    </lineage>
</organism>
<dbReference type="CDD" id="cd00125">
    <property type="entry name" value="PLA2c"/>
    <property type="match status" value="1"/>
</dbReference>
<feature type="active site" evidence="4">
    <location>
        <position position="149"/>
    </location>
</feature>
<evidence type="ECO:0000313" key="10">
    <source>
        <dbReference type="EMBL" id="VDM83413.1"/>
    </source>
</evidence>
<dbReference type="SMART" id="SM00085">
    <property type="entry name" value="PA2c"/>
    <property type="match status" value="1"/>
</dbReference>
<dbReference type="AlphaFoldDB" id="A0A3P7JR66"/>
<feature type="disulfide bond" evidence="6">
    <location>
        <begin position="104"/>
        <end position="148"/>
    </location>
</feature>
<dbReference type="InterPro" id="IPR033113">
    <property type="entry name" value="PLA2_histidine"/>
</dbReference>
<accession>A0A3P7JR66</accession>
<reference evidence="10 11" key="1">
    <citation type="submission" date="2018-11" db="EMBL/GenBank/DDBJ databases">
        <authorList>
            <consortium name="Pathogen Informatics"/>
        </authorList>
    </citation>
    <scope>NUCLEOTIDE SEQUENCE [LARGE SCALE GENOMIC DNA]</scope>
</reference>
<keyword evidence="5" id="KW-0479">Metal-binding</keyword>
<keyword evidence="3 6" id="KW-1015">Disulfide bond</keyword>
<feature type="binding site" evidence="5">
    <location>
        <position position="85"/>
    </location>
    <ligand>
        <name>Ca(2+)</name>
        <dbReference type="ChEBI" id="CHEBI:29108"/>
    </ligand>
</feature>